<protein>
    <submittedName>
        <fullName evidence="1">Uncharacterized protein</fullName>
    </submittedName>
</protein>
<dbReference type="Proteomes" id="UP000315647">
    <property type="component" value="Chromosome"/>
</dbReference>
<proteinExistence type="predicted"/>
<dbReference type="EMBL" id="CP037421">
    <property type="protein sequence ID" value="QDT25681.1"/>
    <property type="molecule type" value="Genomic_DNA"/>
</dbReference>
<sequence>MSRSRKKSPFMPITTARSEKEDKMLANRRHRRINKRLLNQTHDQDALLELRVLSDIWGFDKDGKRMVDPDLQRHLLRK</sequence>
<accession>A0A517Q222</accession>
<organism evidence="1 2">
    <name type="scientific">Gimesia panareensis</name>
    <dbReference type="NCBI Taxonomy" id="2527978"/>
    <lineage>
        <taxon>Bacteria</taxon>
        <taxon>Pseudomonadati</taxon>
        <taxon>Planctomycetota</taxon>
        <taxon>Planctomycetia</taxon>
        <taxon>Planctomycetales</taxon>
        <taxon>Planctomycetaceae</taxon>
        <taxon>Gimesia</taxon>
    </lineage>
</organism>
<dbReference type="AlphaFoldDB" id="A0A518A1L9"/>
<reference evidence="1 2" key="1">
    <citation type="submission" date="2019-03" db="EMBL/GenBank/DDBJ databases">
        <title>Deep-cultivation of Planctomycetes and their phenomic and genomic characterization uncovers novel biology.</title>
        <authorList>
            <person name="Wiegand S."/>
            <person name="Jogler M."/>
            <person name="Boedeker C."/>
            <person name="Pinto D."/>
            <person name="Vollmers J."/>
            <person name="Rivas-Marin E."/>
            <person name="Kohn T."/>
            <person name="Peeters S.H."/>
            <person name="Heuer A."/>
            <person name="Rast P."/>
            <person name="Oberbeckmann S."/>
            <person name="Bunk B."/>
            <person name="Jeske O."/>
            <person name="Meyerdierks A."/>
            <person name="Storesund J.E."/>
            <person name="Kallscheuer N."/>
            <person name="Luecker S."/>
            <person name="Lage O.M."/>
            <person name="Pohl T."/>
            <person name="Merkel B.J."/>
            <person name="Hornburger P."/>
            <person name="Mueller R.-W."/>
            <person name="Bruemmer F."/>
            <person name="Labrenz M."/>
            <person name="Spormann A.M."/>
            <person name="Op den Camp H."/>
            <person name="Overmann J."/>
            <person name="Amann R."/>
            <person name="Jetten M.S.M."/>
            <person name="Mascher T."/>
            <person name="Medema M.H."/>
            <person name="Devos D.P."/>
            <person name="Kaster A.-K."/>
            <person name="Ovreas L."/>
            <person name="Rohde M."/>
            <person name="Galperin M.Y."/>
            <person name="Jogler C."/>
        </authorList>
    </citation>
    <scope>NUCLEOTIDE SEQUENCE [LARGE SCALE GENOMIC DNA]</scope>
    <source>
        <strain evidence="1 2">Enr10</strain>
    </source>
</reference>
<evidence type="ECO:0000313" key="2">
    <source>
        <dbReference type="Proteomes" id="UP000315647"/>
    </source>
</evidence>
<gene>
    <name evidence="1" type="ORF">Enr10x_09780</name>
</gene>
<dbReference type="RefSeq" id="WP_145104478.1">
    <property type="nucleotide sequence ID" value="NZ_CP036277.1"/>
</dbReference>
<accession>A0A518A1L9</accession>
<evidence type="ECO:0000313" key="1">
    <source>
        <dbReference type="EMBL" id="QDT25681.1"/>
    </source>
</evidence>
<keyword evidence="2" id="KW-1185">Reference proteome</keyword>
<name>A0A518A1L9_9PLAN</name>